<keyword evidence="9 11" id="KW-0472">Membrane</keyword>
<comment type="function">
    <text evidence="11">Catalyses the transfer of galactose onto proteins or lipids.</text>
</comment>
<evidence type="ECO:0000256" key="2">
    <source>
        <dbReference type="ARBA" id="ARBA00004922"/>
    </source>
</evidence>
<evidence type="ECO:0000256" key="7">
    <source>
        <dbReference type="ARBA" id="ARBA00022968"/>
    </source>
</evidence>
<dbReference type="InterPro" id="IPR027995">
    <property type="entry name" value="Galactosyl_T_N"/>
</dbReference>
<keyword evidence="7 11" id="KW-0735">Signal-anchor</keyword>
<dbReference type="Pfam" id="PF02709">
    <property type="entry name" value="Glyco_transf_7C"/>
    <property type="match status" value="1"/>
</dbReference>
<evidence type="ECO:0000259" key="12">
    <source>
        <dbReference type="Pfam" id="PF02709"/>
    </source>
</evidence>
<organism evidence="14 15">
    <name type="scientific">Magallana gigas</name>
    <name type="common">Pacific oyster</name>
    <name type="synonym">Crassostrea gigas</name>
    <dbReference type="NCBI Taxonomy" id="29159"/>
    <lineage>
        <taxon>Eukaryota</taxon>
        <taxon>Metazoa</taxon>
        <taxon>Spiralia</taxon>
        <taxon>Lophotrochozoa</taxon>
        <taxon>Mollusca</taxon>
        <taxon>Bivalvia</taxon>
        <taxon>Autobranchia</taxon>
        <taxon>Pteriomorphia</taxon>
        <taxon>Ostreida</taxon>
        <taxon>Ostreoidea</taxon>
        <taxon>Ostreidae</taxon>
        <taxon>Magallana</taxon>
    </lineage>
</organism>
<dbReference type="PANTHER" id="PTHR19300:SF57">
    <property type="entry name" value="BETA-1,4-N-ACETYLGALACTOSAMINYLTRANSFERASE"/>
    <property type="match status" value="1"/>
</dbReference>
<evidence type="ECO:0000256" key="1">
    <source>
        <dbReference type="ARBA" id="ARBA00004606"/>
    </source>
</evidence>
<dbReference type="EC" id="2.4.1.-" evidence="11"/>
<dbReference type="Proteomes" id="UP000005408">
    <property type="component" value="Unassembled WGS sequence"/>
</dbReference>
<comment type="subcellular location">
    <subcellularLocation>
        <location evidence="1">Membrane</location>
        <topology evidence="1">Single-pass type II membrane protein</topology>
    </subcellularLocation>
</comment>
<dbReference type="GO" id="GO:0005975">
    <property type="term" value="P:carbohydrate metabolic process"/>
    <property type="evidence" value="ECO:0007669"/>
    <property type="project" value="InterPro"/>
</dbReference>
<dbReference type="Pfam" id="PF13733">
    <property type="entry name" value="Glyco_transf_7N"/>
    <property type="match status" value="1"/>
</dbReference>
<accession>A0A8W8JKQ9</accession>
<name>A0A8W8JKQ9_MAGGI</name>
<keyword evidence="5 11" id="KW-0808">Transferase</keyword>
<dbReference type="GO" id="GO:0008378">
    <property type="term" value="F:galactosyltransferase activity"/>
    <property type="evidence" value="ECO:0007669"/>
    <property type="project" value="TreeGrafter"/>
</dbReference>
<dbReference type="OrthoDB" id="10016069at2759"/>
<dbReference type="GO" id="GO:0005794">
    <property type="term" value="C:Golgi apparatus"/>
    <property type="evidence" value="ECO:0007669"/>
    <property type="project" value="TreeGrafter"/>
</dbReference>
<evidence type="ECO:0000313" key="15">
    <source>
        <dbReference type="Proteomes" id="UP000005408"/>
    </source>
</evidence>
<dbReference type="InterPro" id="IPR029044">
    <property type="entry name" value="Nucleotide-diphossugar_trans"/>
</dbReference>
<evidence type="ECO:0000313" key="14">
    <source>
        <dbReference type="EnsemblMetazoa" id="G19854.1:cds"/>
    </source>
</evidence>
<evidence type="ECO:0000256" key="11">
    <source>
        <dbReference type="RuleBase" id="RU368121"/>
    </source>
</evidence>
<feature type="domain" description="Galactosyltransferase N-terminal" evidence="13">
    <location>
        <begin position="60"/>
        <end position="192"/>
    </location>
</feature>
<keyword evidence="6 11" id="KW-0812">Transmembrane</keyword>
<evidence type="ECO:0000256" key="3">
    <source>
        <dbReference type="ARBA" id="ARBA00005735"/>
    </source>
</evidence>
<feature type="transmembrane region" description="Helical" evidence="11">
    <location>
        <begin position="19"/>
        <end position="39"/>
    </location>
</feature>
<keyword evidence="8 11" id="KW-1133">Transmembrane helix</keyword>
<proteinExistence type="inferred from homology"/>
<dbReference type="GO" id="GO:0016020">
    <property type="term" value="C:membrane"/>
    <property type="evidence" value="ECO:0007669"/>
    <property type="project" value="UniProtKB-SubCell"/>
</dbReference>
<evidence type="ECO:0000256" key="4">
    <source>
        <dbReference type="ARBA" id="ARBA00022676"/>
    </source>
</evidence>
<comment type="similarity">
    <text evidence="3 11">Belongs to the glycosyltransferase 7 family.</text>
</comment>
<evidence type="ECO:0000256" key="9">
    <source>
        <dbReference type="ARBA" id="ARBA00023136"/>
    </source>
</evidence>
<dbReference type="AlphaFoldDB" id="A0A8W8JKQ9"/>
<dbReference type="CDD" id="cd00899">
    <property type="entry name" value="b4GalT"/>
    <property type="match status" value="1"/>
</dbReference>
<dbReference type="EnsemblMetazoa" id="G19854.1">
    <property type="protein sequence ID" value="G19854.1:cds"/>
    <property type="gene ID" value="G19854"/>
</dbReference>
<evidence type="ECO:0000256" key="8">
    <source>
        <dbReference type="ARBA" id="ARBA00022989"/>
    </source>
</evidence>
<dbReference type="GO" id="GO:0006688">
    <property type="term" value="P:glycosphingolipid biosynthetic process"/>
    <property type="evidence" value="ECO:0007669"/>
    <property type="project" value="TreeGrafter"/>
</dbReference>
<keyword evidence="15" id="KW-1185">Reference proteome</keyword>
<dbReference type="PANTHER" id="PTHR19300">
    <property type="entry name" value="BETA-1,4-GALACTOSYLTRANSFERASE"/>
    <property type="match status" value="1"/>
</dbReference>
<evidence type="ECO:0000256" key="6">
    <source>
        <dbReference type="ARBA" id="ARBA00022692"/>
    </source>
</evidence>
<dbReference type="SUPFAM" id="SSF53448">
    <property type="entry name" value="Nucleotide-diphospho-sugar transferases"/>
    <property type="match status" value="1"/>
</dbReference>
<dbReference type="OMA" id="HNEPNPK"/>
<dbReference type="InterPro" id="IPR003859">
    <property type="entry name" value="Galactosyl_T"/>
</dbReference>
<protein>
    <recommendedName>
        <fullName evidence="11">Beta-1,4-galactosyltransferase</fullName>
        <ecNumber evidence="11">2.4.1.-</ecNumber>
    </recommendedName>
</protein>
<feature type="domain" description="Galactosyltransferase C-terminal" evidence="12">
    <location>
        <begin position="196"/>
        <end position="273"/>
    </location>
</feature>
<comment type="pathway">
    <text evidence="2 11">Protein modification; protein glycosylation.</text>
</comment>
<evidence type="ECO:0000256" key="5">
    <source>
        <dbReference type="ARBA" id="ARBA00022679"/>
    </source>
</evidence>
<dbReference type="PRINTS" id="PR02050">
    <property type="entry name" value="B14GALTRFASE"/>
</dbReference>
<dbReference type="InterPro" id="IPR027791">
    <property type="entry name" value="Galactosyl_T_C"/>
</dbReference>
<keyword evidence="10 11" id="KW-0325">Glycoprotein</keyword>
<keyword evidence="4 11" id="KW-0328">Glycosyltransferase</keyword>
<evidence type="ECO:0000259" key="13">
    <source>
        <dbReference type="Pfam" id="PF13733"/>
    </source>
</evidence>
<sequence length="329" mass="38176">MLGAVDTLPRAVTSCRCRYLFVCLLAFVVTQLLIFGAMFNRKCPYVSWLWRGCSTKKPLCPLISPHLVGGVEVETSVPAWQTIEDNYPMLQNGGRYQPPDCEARHRVALIVPFRDRDIHLKIFLNNIHSFLMRQQLDYGIFVIDLEESIPFNRALLLNVGFLEASKVHDYQCFVFHDVDLIPENDHNTYSCPEQPRHMSVAIDKMNYRLPYTTIFGGVSAMTKEQMLTVNGYPNKFFGWGGEDDEMYNRIKYHNLTISRYTGDVARYKMLAHRRNQENPRRFDLIKSEKRQNHSDGLSSLEYRVIGRVQRRLFTYIRVSVDQITGVPGH</sequence>
<reference evidence="14" key="1">
    <citation type="submission" date="2022-08" db="UniProtKB">
        <authorList>
            <consortium name="EnsemblMetazoa"/>
        </authorList>
    </citation>
    <scope>IDENTIFICATION</scope>
    <source>
        <strain evidence="14">05x7-T-G4-1.051#20</strain>
    </source>
</reference>
<dbReference type="Gene3D" id="3.90.550.10">
    <property type="entry name" value="Spore Coat Polysaccharide Biosynthesis Protein SpsA, Chain A"/>
    <property type="match status" value="1"/>
</dbReference>
<dbReference type="GO" id="GO:0033842">
    <property type="term" value="F:N-acetyl-beta-glucosaminyl-derivative 4-beta-N-acetylgalactosaminyltransferase activity"/>
    <property type="evidence" value="ECO:0007669"/>
    <property type="project" value="TreeGrafter"/>
</dbReference>
<evidence type="ECO:0000256" key="10">
    <source>
        <dbReference type="ARBA" id="ARBA00023180"/>
    </source>
</evidence>